<dbReference type="PANTHER" id="PTHR43329">
    <property type="entry name" value="EPOXIDE HYDROLASE"/>
    <property type="match status" value="1"/>
</dbReference>
<dbReference type="OrthoDB" id="284184at2759"/>
<dbReference type="InterPro" id="IPR029058">
    <property type="entry name" value="AB_hydrolase_fold"/>
</dbReference>
<dbReference type="PRINTS" id="PR00111">
    <property type="entry name" value="ABHYDROLASE"/>
</dbReference>
<accession>A0A8H6ICT5</accession>
<dbReference type="Gene3D" id="3.40.50.1820">
    <property type="entry name" value="alpha/beta hydrolase"/>
    <property type="match status" value="1"/>
</dbReference>
<comment type="similarity">
    <text evidence="2">Belongs to the AB hydrolase superfamily. Epoxide hydrolase family.</text>
</comment>
<keyword evidence="1 4" id="KW-0378">Hydrolase</keyword>
<reference evidence="4 5" key="1">
    <citation type="submission" date="2020-07" db="EMBL/GenBank/DDBJ databases">
        <title>Comparative genomics of pyrophilous fungi reveals a link between fire events and developmental genes.</title>
        <authorList>
            <consortium name="DOE Joint Genome Institute"/>
            <person name="Steindorff A.S."/>
            <person name="Carver A."/>
            <person name="Calhoun S."/>
            <person name="Stillman K."/>
            <person name="Liu H."/>
            <person name="Lipzen A."/>
            <person name="Pangilinan J."/>
            <person name="Labutti K."/>
            <person name="Bruns T.D."/>
            <person name="Grigoriev I.V."/>
        </authorList>
    </citation>
    <scope>NUCLEOTIDE SEQUENCE [LARGE SCALE GENOMIC DNA]</scope>
    <source>
        <strain evidence="4 5">CBS 144469</strain>
    </source>
</reference>
<gene>
    <name evidence="4" type="ORF">DFP72DRAFT_877731</name>
</gene>
<evidence type="ECO:0000256" key="2">
    <source>
        <dbReference type="ARBA" id="ARBA00038334"/>
    </source>
</evidence>
<evidence type="ECO:0000313" key="5">
    <source>
        <dbReference type="Proteomes" id="UP000521943"/>
    </source>
</evidence>
<proteinExistence type="inferred from homology"/>
<comment type="caution">
    <text evidence="4">The sequence shown here is derived from an EMBL/GenBank/DDBJ whole genome shotgun (WGS) entry which is preliminary data.</text>
</comment>
<evidence type="ECO:0000259" key="3">
    <source>
        <dbReference type="Pfam" id="PF00561"/>
    </source>
</evidence>
<dbReference type="InterPro" id="IPR000073">
    <property type="entry name" value="AB_hydrolase_1"/>
</dbReference>
<dbReference type="EMBL" id="JACGCI010000008">
    <property type="protein sequence ID" value="KAF6762007.1"/>
    <property type="molecule type" value="Genomic_DNA"/>
</dbReference>
<name>A0A8H6ICT5_9AGAR</name>
<organism evidence="4 5">
    <name type="scientific">Ephemerocybe angulata</name>
    <dbReference type="NCBI Taxonomy" id="980116"/>
    <lineage>
        <taxon>Eukaryota</taxon>
        <taxon>Fungi</taxon>
        <taxon>Dikarya</taxon>
        <taxon>Basidiomycota</taxon>
        <taxon>Agaricomycotina</taxon>
        <taxon>Agaricomycetes</taxon>
        <taxon>Agaricomycetidae</taxon>
        <taxon>Agaricales</taxon>
        <taxon>Agaricineae</taxon>
        <taxon>Psathyrellaceae</taxon>
        <taxon>Ephemerocybe</taxon>
    </lineage>
</organism>
<dbReference type="InterPro" id="IPR000639">
    <property type="entry name" value="Epox_hydrolase-like"/>
</dbReference>
<dbReference type="Proteomes" id="UP000521943">
    <property type="component" value="Unassembled WGS sequence"/>
</dbReference>
<dbReference type="PRINTS" id="PR00412">
    <property type="entry name" value="EPOXHYDRLASE"/>
</dbReference>
<keyword evidence="5" id="KW-1185">Reference proteome</keyword>
<feature type="domain" description="AB hydrolase-1" evidence="3">
    <location>
        <begin position="38"/>
        <end position="314"/>
    </location>
</feature>
<dbReference type="SUPFAM" id="SSF53474">
    <property type="entry name" value="alpha/beta-Hydrolases"/>
    <property type="match status" value="1"/>
</dbReference>
<dbReference type="Pfam" id="PF00561">
    <property type="entry name" value="Abhydrolase_1"/>
    <property type="match status" value="1"/>
</dbReference>
<dbReference type="GO" id="GO:0016787">
    <property type="term" value="F:hydrolase activity"/>
    <property type="evidence" value="ECO:0007669"/>
    <property type="project" value="UniProtKB-KW"/>
</dbReference>
<protein>
    <submittedName>
        <fullName evidence="4">Alpha/Beta hydrolase protein</fullName>
    </submittedName>
</protein>
<evidence type="ECO:0000256" key="1">
    <source>
        <dbReference type="ARBA" id="ARBA00022801"/>
    </source>
</evidence>
<evidence type="ECO:0000313" key="4">
    <source>
        <dbReference type="EMBL" id="KAF6762007.1"/>
    </source>
</evidence>
<sequence length="341" mass="38970">MDPSQPESFNHRTEVLATGRTYHFIDQLPANYDPKRHPTLLCIHGFPDSWYGWRYQIGPWVRRGYRVVAPDMLGYGGSSKPTAPEEYTTKKLSADLAALLDLLRIRRAVVIGHDWGSYAAGRFALWQPDRLLALIMISVPYTPPSKIHLPLPEVVKRAPNLGYQLYFEDPESSSEIQSHLGTFINMVYKDQEGKSTHPELSFTAEGALQKILRNPETPADVSIVLNDQERAFYLQELGKGMHGPLNYYRTSLHRHEEERDASLPAELRSDLPYLFIWGTKDPTATPFVISKAQKFIKNYRDIAIEGRGHWLMVEAKDEITQHVSNWLQELTCSLPKRATKL</sequence>
<dbReference type="AlphaFoldDB" id="A0A8H6ICT5"/>